<evidence type="ECO:0000313" key="3">
    <source>
        <dbReference type="Proteomes" id="UP000266272"/>
    </source>
</evidence>
<accession>A0A395N7J9</accession>
<organism evidence="2 3">
    <name type="scientific">Trichoderma arundinaceum</name>
    <dbReference type="NCBI Taxonomy" id="490622"/>
    <lineage>
        <taxon>Eukaryota</taxon>
        <taxon>Fungi</taxon>
        <taxon>Dikarya</taxon>
        <taxon>Ascomycota</taxon>
        <taxon>Pezizomycotina</taxon>
        <taxon>Sordariomycetes</taxon>
        <taxon>Hypocreomycetidae</taxon>
        <taxon>Hypocreales</taxon>
        <taxon>Hypocreaceae</taxon>
        <taxon>Trichoderma</taxon>
    </lineage>
</organism>
<protein>
    <submittedName>
        <fullName evidence="2">Uncharacterized protein</fullName>
    </submittedName>
</protein>
<feature type="region of interest" description="Disordered" evidence="1">
    <location>
        <begin position="71"/>
        <end position="114"/>
    </location>
</feature>
<comment type="caution">
    <text evidence="2">The sequence shown here is derived from an EMBL/GenBank/DDBJ whole genome shotgun (WGS) entry which is preliminary data.</text>
</comment>
<reference evidence="2 3" key="1">
    <citation type="journal article" date="2018" name="PLoS Pathog.">
        <title>Evolution of structural diversity of trichothecenes, a family of toxins produced by plant pathogenic and entomopathogenic fungi.</title>
        <authorList>
            <person name="Proctor R.H."/>
            <person name="McCormick S.P."/>
            <person name="Kim H.S."/>
            <person name="Cardoza R.E."/>
            <person name="Stanley A.M."/>
            <person name="Lindo L."/>
            <person name="Kelly A."/>
            <person name="Brown D.W."/>
            <person name="Lee T."/>
            <person name="Vaughan M.M."/>
            <person name="Alexander N.J."/>
            <person name="Busman M."/>
            <person name="Gutierrez S."/>
        </authorList>
    </citation>
    <scope>NUCLEOTIDE SEQUENCE [LARGE SCALE GENOMIC DNA]</scope>
    <source>
        <strain evidence="2 3">IBT 40837</strain>
    </source>
</reference>
<dbReference type="Proteomes" id="UP000266272">
    <property type="component" value="Unassembled WGS sequence"/>
</dbReference>
<dbReference type="EMBL" id="PXOA01001147">
    <property type="protein sequence ID" value="RFU71864.1"/>
    <property type="molecule type" value="Genomic_DNA"/>
</dbReference>
<name>A0A395N7J9_TRIAR</name>
<proteinExistence type="predicted"/>
<dbReference type="AlphaFoldDB" id="A0A395N7J9"/>
<gene>
    <name evidence="2" type="ORF">TARUN_10399</name>
</gene>
<evidence type="ECO:0000313" key="2">
    <source>
        <dbReference type="EMBL" id="RFU71864.1"/>
    </source>
</evidence>
<evidence type="ECO:0000256" key="1">
    <source>
        <dbReference type="SAM" id="MobiDB-lite"/>
    </source>
</evidence>
<keyword evidence="3" id="KW-1185">Reference proteome</keyword>
<sequence>MEYRAWSLEHPSTFATASREVLGRRRGGALDVVARGRGYLAAAVLAVPAARACTYKRASACALRSIASCSGQPRRAAESRSSPAGWSGGAGRVRRVPDTSSQPPAPRWTRVPGTLAQPGRRVAVLLEGSPSAWQPGGGAACWRRWPETGGWLGLA</sequence>